<sequence>MMQSAGWSRLVAKQLGHLGDADIAAVRHAGYDDAPSVEIVALAAVNVFTHDLDEVAKTHIDFPVVADLADRLHAAETR</sequence>
<dbReference type="Proteomes" id="UP000027834">
    <property type="component" value="Chromosome 2"/>
</dbReference>
<name>A0A8A8DAT4_9BURK</name>
<protein>
    <submittedName>
        <fullName evidence="1">Uncharacterized protein</fullName>
    </submittedName>
</protein>
<proteinExistence type="predicted"/>
<dbReference type="AlphaFoldDB" id="A0A8A8DAT4"/>
<keyword evidence="2" id="KW-1185">Reference proteome</keyword>
<organism evidence="1 2">
    <name type="scientific">Burkholderia seminalis</name>
    <dbReference type="NCBI Taxonomy" id="488731"/>
    <lineage>
        <taxon>Bacteria</taxon>
        <taxon>Pseudomonadati</taxon>
        <taxon>Pseudomonadota</taxon>
        <taxon>Betaproteobacteria</taxon>
        <taxon>Burkholderiales</taxon>
        <taxon>Burkholderiaceae</taxon>
        <taxon>Burkholderia</taxon>
        <taxon>Burkholderia cepacia complex</taxon>
    </lineage>
</organism>
<dbReference type="InterPro" id="IPR029032">
    <property type="entry name" value="AhpD-like"/>
</dbReference>
<reference evidence="1" key="2">
    <citation type="submission" date="2021-03" db="EMBL/GenBank/DDBJ databases">
        <title>Complete genome sequence of Burkholderia seminalis 869T2.</title>
        <authorList>
            <person name="Hung S.-H."/>
            <person name="Huang C.-T."/>
            <person name="Huang C.-C."/>
            <person name="Kuo C.-H."/>
        </authorList>
    </citation>
    <scope>NUCLEOTIDE SEQUENCE</scope>
    <source>
        <strain evidence="1">869T2</strain>
    </source>
</reference>
<dbReference type="Gene3D" id="1.20.1290.10">
    <property type="entry name" value="AhpD-like"/>
    <property type="match status" value="1"/>
</dbReference>
<reference evidence="1" key="1">
    <citation type="submission" date="2014-04" db="EMBL/GenBank/DDBJ databases">
        <authorList>
            <person name="Ho Y.-N."/>
            <person name="Huang C.-C."/>
        </authorList>
    </citation>
    <scope>NUCLEOTIDE SEQUENCE</scope>
    <source>
        <strain evidence="1">869T2</strain>
    </source>
</reference>
<gene>
    <name evidence="1" type="ORF">DT99_016800</name>
</gene>
<accession>A0A8A8DAT4</accession>
<dbReference type="EMBL" id="CP072521">
    <property type="protein sequence ID" value="QTO21597.1"/>
    <property type="molecule type" value="Genomic_DNA"/>
</dbReference>
<dbReference type="SUPFAM" id="SSF69118">
    <property type="entry name" value="AhpD-like"/>
    <property type="match status" value="1"/>
</dbReference>
<dbReference type="RefSeq" id="WP_154233783.1">
    <property type="nucleotide sequence ID" value="NZ_CP072521.1"/>
</dbReference>
<evidence type="ECO:0000313" key="1">
    <source>
        <dbReference type="EMBL" id="QTO21597.1"/>
    </source>
</evidence>
<evidence type="ECO:0000313" key="2">
    <source>
        <dbReference type="Proteomes" id="UP000027834"/>
    </source>
</evidence>